<name>A0A6J4I9A3_9ACTN</name>
<gene>
    <name evidence="3" type="ORF">AVDCRST_MAG41-1614</name>
</gene>
<reference evidence="3" key="1">
    <citation type="submission" date="2020-02" db="EMBL/GenBank/DDBJ databases">
        <authorList>
            <person name="Meier V. D."/>
        </authorList>
    </citation>
    <scope>NUCLEOTIDE SEQUENCE</scope>
    <source>
        <strain evidence="3">AVDCRST_MAG41</strain>
    </source>
</reference>
<dbReference type="PANTHER" id="PTHR43244">
    <property type="match status" value="1"/>
</dbReference>
<dbReference type="EMBL" id="CADCTP010000148">
    <property type="protein sequence ID" value="CAA9244419.1"/>
    <property type="molecule type" value="Genomic_DNA"/>
</dbReference>
<dbReference type="CDD" id="cd01097">
    <property type="entry name" value="Tetrahydromethanopterin_reductase"/>
    <property type="match status" value="1"/>
</dbReference>
<feature type="domain" description="Luciferase-like" evidence="2">
    <location>
        <begin position="12"/>
        <end position="288"/>
    </location>
</feature>
<dbReference type="InterPro" id="IPR036661">
    <property type="entry name" value="Luciferase-like_sf"/>
</dbReference>
<dbReference type="SUPFAM" id="SSF51679">
    <property type="entry name" value="Bacterial luciferase-like"/>
    <property type="match status" value="1"/>
</dbReference>
<evidence type="ECO:0000313" key="3">
    <source>
        <dbReference type="EMBL" id="CAA9244419.1"/>
    </source>
</evidence>
<accession>A0A6J4I9A3</accession>
<protein>
    <submittedName>
        <fullName evidence="3">Dehydrogenase</fullName>
    </submittedName>
</protein>
<dbReference type="InterPro" id="IPR019945">
    <property type="entry name" value="F420_G6P_DH-rel"/>
</dbReference>
<dbReference type="GO" id="GO:0016705">
    <property type="term" value="F:oxidoreductase activity, acting on paired donors, with incorporation or reduction of molecular oxygen"/>
    <property type="evidence" value="ECO:0007669"/>
    <property type="project" value="InterPro"/>
</dbReference>
<evidence type="ECO:0000256" key="1">
    <source>
        <dbReference type="ARBA" id="ARBA00023002"/>
    </source>
</evidence>
<evidence type="ECO:0000259" key="2">
    <source>
        <dbReference type="Pfam" id="PF00296"/>
    </source>
</evidence>
<sequence length="316" mass="34478">MVKLGYFLSCEEFDAPELVRQARLAEEAGFEALWISDHFHPWLAEQGNSPFVWSVIGALSQVTDLPITTAVTCPTTRVHPAIIAQAAATSAVLTGGRFTLGVGTGEALNEHVLGDPWPSADIRLDMLEEALEVIRALWTGEVVEHHGTFYDVEHARLYSLPETPPDIYVSGFGPKAATLAGRIGDGFVCTKPDPDLIRAFRDGGGTGKPTQVGTKVCWGPDEDEARRTAHHYWRNEGLPGELAQILPTPEHFQQASTLVEPEAMVTPVGPDAKTHVEALRKFVDAGYDELYVQQIGPDQDGFFSFFSTSVLPELRG</sequence>
<dbReference type="PANTHER" id="PTHR43244:SF1">
    <property type="entry name" value="5,10-METHYLENETETRAHYDROMETHANOPTERIN REDUCTASE"/>
    <property type="match status" value="1"/>
</dbReference>
<dbReference type="NCBIfam" id="TIGR03557">
    <property type="entry name" value="F420_G6P_family"/>
    <property type="match status" value="1"/>
</dbReference>
<organism evidence="3">
    <name type="scientific">uncultured Mycobacteriales bacterium</name>
    <dbReference type="NCBI Taxonomy" id="581187"/>
    <lineage>
        <taxon>Bacteria</taxon>
        <taxon>Bacillati</taxon>
        <taxon>Actinomycetota</taxon>
        <taxon>Actinomycetes</taxon>
        <taxon>Mycobacteriales</taxon>
        <taxon>environmental samples</taxon>
    </lineage>
</organism>
<dbReference type="InterPro" id="IPR050564">
    <property type="entry name" value="F420-G6PD/mer"/>
</dbReference>
<dbReference type="Pfam" id="PF00296">
    <property type="entry name" value="Bac_luciferase"/>
    <property type="match status" value="1"/>
</dbReference>
<keyword evidence="1" id="KW-0560">Oxidoreductase</keyword>
<proteinExistence type="predicted"/>
<dbReference type="AlphaFoldDB" id="A0A6J4I9A3"/>
<dbReference type="InterPro" id="IPR011251">
    <property type="entry name" value="Luciferase-like_dom"/>
</dbReference>
<dbReference type="Gene3D" id="3.20.20.30">
    <property type="entry name" value="Luciferase-like domain"/>
    <property type="match status" value="1"/>
</dbReference>